<dbReference type="SMART" id="SM00825">
    <property type="entry name" value="PKS_KS"/>
    <property type="match status" value="1"/>
</dbReference>
<dbReference type="PROSITE" id="PS52019">
    <property type="entry name" value="PKS_MFAS_DH"/>
    <property type="match status" value="1"/>
</dbReference>
<keyword evidence="2" id="KW-0597">Phosphoprotein</keyword>
<dbReference type="InterPro" id="IPR032088">
    <property type="entry name" value="SAT"/>
</dbReference>
<dbReference type="Pfam" id="PF00550">
    <property type="entry name" value="PP-binding"/>
    <property type="match status" value="1"/>
</dbReference>
<dbReference type="PANTHER" id="PTHR43775">
    <property type="entry name" value="FATTY ACID SYNTHASE"/>
    <property type="match status" value="1"/>
</dbReference>
<dbReference type="InterPro" id="IPR049551">
    <property type="entry name" value="PKS_DH_C"/>
</dbReference>
<dbReference type="SMART" id="SM00823">
    <property type="entry name" value="PKS_PP"/>
    <property type="match status" value="1"/>
</dbReference>
<evidence type="ECO:0000259" key="7">
    <source>
        <dbReference type="PROSITE" id="PS50075"/>
    </source>
</evidence>
<dbReference type="InterPro" id="IPR020806">
    <property type="entry name" value="PKS_PP-bd"/>
</dbReference>
<dbReference type="GO" id="GO:0004315">
    <property type="term" value="F:3-oxoacyl-[acyl-carrier-protein] synthase activity"/>
    <property type="evidence" value="ECO:0007669"/>
    <property type="project" value="InterPro"/>
</dbReference>
<gene>
    <name evidence="10" type="ORF">LTR77_002145</name>
</gene>
<accession>A0AAV9PI97</accession>
<dbReference type="RefSeq" id="XP_064662159.1">
    <property type="nucleotide sequence ID" value="XM_064799404.1"/>
</dbReference>
<evidence type="ECO:0000256" key="6">
    <source>
        <dbReference type="SAM" id="MobiDB-lite"/>
    </source>
</evidence>
<dbReference type="SUPFAM" id="SSF55048">
    <property type="entry name" value="Probable ACP-binding domain of malonyl-CoA ACP transacylase"/>
    <property type="match status" value="1"/>
</dbReference>
<organism evidence="10 11">
    <name type="scientific">Saxophila tyrrhenica</name>
    <dbReference type="NCBI Taxonomy" id="1690608"/>
    <lineage>
        <taxon>Eukaryota</taxon>
        <taxon>Fungi</taxon>
        <taxon>Dikarya</taxon>
        <taxon>Ascomycota</taxon>
        <taxon>Pezizomycotina</taxon>
        <taxon>Dothideomycetes</taxon>
        <taxon>Dothideomycetidae</taxon>
        <taxon>Mycosphaerellales</taxon>
        <taxon>Extremaceae</taxon>
        <taxon>Saxophila</taxon>
    </lineage>
</organism>
<protein>
    <recommendedName>
        <fullName evidence="12">Polyketide synthase</fullName>
    </recommendedName>
</protein>
<dbReference type="InterPro" id="IPR014043">
    <property type="entry name" value="Acyl_transferase_dom"/>
</dbReference>
<dbReference type="Gene3D" id="3.40.50.1820">
    <property type="entry name" value="alpha/beta hydrolase"/>
    <property type="match status" value="1"/>
</dbReference>
<dbReference type="GO" id="GO:0031177">
    <property type="term" value="F:phosphopantetheine binding"/>
    <property type="evidence" value="ECO:0007669"/>
    <property type="project" value="InterPro"/>
</dbReference>
<feature type="domain" description="PKS/mFAS DH" evidence="9">
    <location>
        <begin position="1265"/>
        <end position="1574"/>
    </location>
</feature>
<dbReference type="InterPro" id="IPR006162">
    <property type="entry name" value="Ppantetheine_attach_site"/>
</dbReference>
<dbReference type="Gene3D" id="3.30.70.3290">
    <property type="match status" value="1"/>
</dbReference>
<dbReference type="InterPro" id="IPR042104">
    <property type="entry name" value="PKS_dehydratase_sf"/>
</dbReference>
<feature type="region of interest" description="Disordered" evidence="6">
    <location>
        <begin position="1687"/>
        <end position="1727"/>
    </location>
</feature>
<dbReference type="InterPro" id="IPR016036">
    <property type="entry name" value="Malonyl_transacylase_ACP-bd"/>
</dbReference>
<feature type="compositionally biased region" description="Polar residues" evidence="6">
    <location>
        <begin position="1599"/>
        <end position="1611"/>
    </location>
</feature>
<dbReference type="SMART" id="SM00827">
    <property type="entry name" value="PKS_AT"/>
    <property type="match status" value="1"/>
</dbReference>
<keyword evidence="11" id="KW-1185">Reference proteome</keyword>
<evidence type="ECO:0000256" key="1">
    <source>
        <dbReference type="ARBA" id="ARBA00022450"/>
    </source>
</evidence>
<dbReference type="GO" id="GO:0006633">
    <property type="term" value="P:fatty acid biosynthetic process"/>
    <property type="evidence" value="ECO:0007669"/>
    <property type="project" value="InterPro"/>
</dbReference>
<evidence type="ECO:0008006" key="12">
    <source>
        <dbReference type="Google" id="ProtNLM"/>
    </source>
</evidence>
<dbReference type="GO" id="GO:0044550">
    <property type="term" value="P:secondary metabolite biosynthetic process"/>
    <property type="evidence" value="ECO:0007669"/>
    <property type="project" value="TreeGrafter"/>
</dbReference>
<dbReference type="NCBIfam" id="TIGR04532">
    <property type="entry name" value="PT_fungal_PKS"/>
    <property type="match status" value="1"/>
</dbReference>
<dbReference type="Gene3D" id="3.10.129.110">
    <property type="entry name" value="Polyketide synthase dehydratase"/>
    <property type="match status" value="1"/>
</dbReference>
<dbReference type="PANTHER" id="PTHR43775:SF37">
    <property type="entry name" value="SI:DKEY-61P9.11"/>
    <property type="match status" value="1"/>
</dbReference>
<dbReference type="EMBL" id="JAVRRT010000003">
    <property type="protein sequence ID" value="KAK5173464.1"/>
    <property type="molecule type" value="Genomic_DNA"/>
</dbReference>
<evidence type="ECO:0000256" key="5">
    <source>
        <dbReference type="PROSITE-ProRule" id="PRU01363"/>
    </source>
</evidence>
<evidence type="ECO:0000256" key="4">
    <source>
        <dbReference type="ARBA" id="ARBA00022737"/>
    </source>
</evidence>
<comment type="caution">
    <text evidence="10">The sequence shown here is derived from an EMBL/GenBank/DDBJ whole genome shotgun (WGS) entry which is preliminary data.</text>
</comment>
<keyword evidence="3" id="KW-0808">Transferase</keyword>
<dbReference type="InterPro" id="IPR049552">
    <property type="entry name" value="PKS_DH_N"/>
</dbReference>
<feature type="domain" description="Carrier" evidence="7">
    <location>
        <begin position="1614"/>
        <end position="1691"/>
    </location>
</feature>
<dbReference type="SUPFAM" id="SSF53474">
    <property type="entry name" value="alpha/beta-Hydrolases"/>
    <property type="match status" value="1"/>
</dbReference>
<feature type="domain" description="Ketosynthase family 3 (KS3)" evidence="8">
    <location>
        <begin position="363"/>
        <end position="788"/>
    </location>
</feature>
<dbReference type="PROSITE" id="PS00012">
    <property type="entry name" value="PHOSPHOPANTETHEINE"/>
    <property type="match status" value="1"/>
</dbReference>
<evidence type="ECO:0000313" key="10">
    <source>
        <dbReference type="EMBL" id="KAK5173464.1"/>
    </source>
</evidence>
<dbReference type="Pfam" id="PF14765">
    <property type="entry name" value="PS-DH"/>
    <property type="match status" value="1"/>
</dbReference>
<feature type="compositionally biased region" description="Polar residues" evidence="6">
    <location>
        <begin position="1704"/>
        <end position="1722"/>
    </location>
</feature>
<feature type="region of interest" description="Disordered" evidence="6">
    <location>
        <begin position="1597"/>
        <end position="1618"/>
    </location>
</feature>
<dbReference type="SUPFAM" id="SSF53901">
    <property type="entry name" value="Thiolase-like"/>
    <property type="match status" value="1"/>
</dbReference>
<evidence type="ECO:0000313" key="11">
    <source>
        <dbReference type="Proteomes" id="UP001337655"/>
    </source>
</evidence>
<dbReference type="Pfam" id="PF21089">
    <property type="entry name" value="PKS_DH_N"/>
    <property type="match status" value="1"/>
</dbReference>
<dbReference type="PROSITE" id="PS50075">
    <property type="entry name" value="CARRIER"/>
    <property type="match status" value="1"/>
</dbReference>
<keyword evidence="4" id="KW-0677">Repeat</keyword>
<dbReference type="InterPro" id="IPR009081">
    <property type="entry name" value="PP-bd_ACP"/>
</dbReference>
<dbReference type="InterPro" id="IPR016035">
    <property type="entry name" value="Acyl_Trfase/lysoPLipase"/>
</dbReference>
<dbReference type="SUPFAM" id="SSF47336">
    <property type="entry name" value="ACP-like"/>
    <property type="match status" value="1"/>
</dbReference>
<dbReference type="Gene3D" id="3.40.366.10">
    <property type="entry name" value="Malonyl-Coenzyme A Acyl Carrier Protein, domain 2"/>
    <property type="match status" value="2"/>
</dbReference>
<dbReference type="InterPro" id="IPR029058">
    <property type="entry name" value="AB_hydrolase_fold"/>
</dbReference>
<evidence type="ECO:0000259" key="9">
    <source>
        <dbReference type="PROSITE" id="PS52019"/>
    </source>
</evidence>
<dbReference type="InterPro" id="IPR020841">
    <property type="entry name" value="PKS_Beta-ketoAc_synthase_dom"/>
</dbReference>
<dbReference type="PROSITE" id="PS52004">
    <property type="entry name" value="KS3_2"/>
    <property type="match status" value="1"/>
</dbReference>
<dbReference type="Proteomes" id="UP001337655">
    <property type="component" value="Unassembled WGS sequence"/>
</dbReference>
<feature type="active site" description="Proton donor; for dehydratase activity" evidence="5">
    <location>
        <position position="1483"/>
    </location>
</feature>
<dbReference type="GeneID" id="89923492"/>
<dbReference type="GO" id="GO:0004312">
    <property type="term" value="F:fatty acid synthase activity"/>
    <property type="evidence" value="ECO:0007669"/>
    <property type="project" value="TreeGrafter"/>
</dbReference>
<dbReference type="InterPro" id="IPR001031">
    <property type="entry name" value="Thioesterase"/>
</dbReference>
<dbReference type="CDD" id="cd00833">
    <property type="entry name" value="PKS"/>
    <property type="match status" value="1"/>
</dbReference>
<dbReference type="PROSITE" id="PS00606">
    <property type="entry name" value="KS3_1"/>
    <property type="match status" value="1"/>
</dbReference>
<proteinExistence type="predicted"/>
<dbReference type="InterPro" id="IPR049900">
    <property type="entry name" value="PKS_mFAS_DH"/>
</dbReference>
<dbReference type="InterPro" id="IPR036736">
    <property type="entry name" value="ACP-like_sf"/>
</dbReference>
<dbReference type="Pfam" id="PF16073">
    <property type="entry name" value="SAT"/>
    <property type="match status" value="1"/>
</dbReference>
<dbReference type="Pfam" id="PF22621">
    <property type="entry name" value="CurL-like_PKS_C"/>
    <property type="match status" value="1"/>
</dbReference>
<dbReference type="InterPro" id="IPR014031">
    <property type="entry name" value="Ketoacyl_synth_C"/>
</dbReference>
<dbReference type="Pfam" id="PF02801">
    <property type="entry name" value="Ketoacyl-synt_C"/>
    <property type="match status" value="1"/>
</dbReference>
<sequence length="2048" mass="221553">MSQTRLLVYGDHLGDKVQPVKKLYQAARTRPLVHTFLQQAADALQRQLAALEARERCRIGAFSDLLELAEHYAGRKHNFEAVSFALTTAVQVGDFLIQAEDDTALLSNNGDVRHFGVCIGLLAATVGAASTNISDVLRLGVEIVAVAFRLGVASSRRSTSIEESDGPWATTFVGVGPDELRRCLDSVNENLPKLAHAYPGVVTNAWATVFAVPSTTEMLRSSPGTEHLQQIHVAEAGSAVHASDWPSLPLDTIMGSSKLLDTSVQDDLIFPTTAGEFFPSGPLRDSLGAVIADIGNSPLQLEDATRSLGTLMNGGSELKLHAIGPPTSLSSISTILRATEREFKVLDEPTKTSNLPPSDDTTSDLIAVVGMSGRFPGANGLQEFWSLLVSGLDMHEEIPPNRFDVKEFYDAAGEGRNAMRTRYGCFLKDPGLFDNLFFNVSPKEAMQMDPLQRMLLMSTYEALQQSGYSKASTSRVSSFFGQTTNDWNTINDQQGVGTHYIAGGNRAFAPGRLNHFFNWTGSHYSIDTACSASSTSVHLACNALLRRECDLSVVGGGSLCVVPEMFAGLDNGGFLSPTGGCKTFSDNADGYCRGEAVGVVILKRLDEALRDNDKVLSVIRSTARNSNGSNGSITYPSAVAQEDLFRQMLRQSQIDANEVNYVEMHGTGTQAGDTTEMASVLRVFAHQRAANNPLHVGAVKAAVGHSESAAGVVALIKTILMLRHDTIPPQPGPLTMNRHFPSLQSAKVAIADRATPFCAWDGGESVKRRLLINGFDAAGGNTSILMEDAPFQGPKAADPREHHVVAISGRTRTALLRNKALLREHLLRTRDVRLNDVAYTTTARRLHETHREAYVVDSVDTLAAKLASTDLKADRGRSKSKTTPLVFAFTGQSSLYTGMASTLYKTSPHFRNTLDSYQALCNVQGLATFMGLIDGWQPVASSTAAQQHLAIVALEIALARYWIGLGVEPQLVLGHSLGEYAALCVAGVLSVSSCLKLVHTRAELIEQSCTAKTHGMLATGLSLDDAQELLGPGRWTSEIACQNAPSMTVLSGELGELRALAATLKRKGVLAKLLDIDYGFHSRQLETLLDTFEKEAASVHYGTPTIKVASTLTGQIVEDAGIFNAAYLRRQTRERVNFTAAVSSCELEGYISNDSLVIEIGPHPVCVGLVPPNMLSASPSCHSSLEKGTDDWQCISTCLARAFCAGIDVQWTEFHKDYLASCQLVDLPNYAFDLTNYWVPYQPQPLSRTVAPELQGTAFISSSVQKLVSFDRQPGKSLATFASDIMEPGLREAIHGHSVNGVTICPASVFMDMAMTAAKVTFEKCGMTANHHALRLMNLRITQALVACDEGSSNDIVIKATLHETERKVTIEVLSETRPAATVHSTCAVALPGEPGPNQEWALMRRLLESRLSALQQSPSSHRMATPLFYRLFNDVVRYSRPYQSLCNAQIAESFDDATATILLGRSGPEKPGSFKYSPFILDALVHLAGFLLNSNLNKTDDDMYLANHIGDFQIFDQLPTESTERTVYASVREPHGSNDVFICDVFVFDPVSGEVSATCTDIRFQKMPRDVFSLLMGDEVVPEVASHPMVPQAVAQKTAATASLPQSHQPPSAPSESHSELLLRLLADELGLPPASLTPDCEFASVGLHSLASLKIIAQFKRQSGRDIPMAFLAEHSTADRVRKALGEDTDSEGEESIHSRTKLSTPSEAVSPQTPLTPISETPPKAAQMQLQKPAHSLKTPTPEANALLIHGDPSSTLTPLFLATAGIGLAAPYINIPQFPGQRALYALESPFVNCPEQHSLNVEHMAATWILAIRRARPKGPYLLGGYSAGGVYAYEIARQLAENHGERIAGLLIIDSRVPQPVPAALDIIAVPTNATGLSEEMKTHMIASARALVRYDPRPFPLTNSPVRTHLIWAKGGEGTGGYGRAAMGPIGEGRPSRELTFEEYEAELATWFCGERQDFGSNGWEKFVGGEDRVIVHTVEGSTSIRPSVLIEAHADESADHGTMMRMPQVKLVGAVVVQFIEQITSFEAAIVAEEDTVREV</sequence>
<evidence type="ECO:0000256" key="2">
    <source>
        <dbReference type="ARBA" id="ARBA00022553"/>
    </source>
</evidence>
<dbReference type="InterPro" id="IPR001227">
    <property type="entry name" value="Ac_transferase_dom_sf"/>
</dbReference>
<dbReference type="Pfam" id="PF00109">
    <property type="entry name" value="ketoacyl-synt"/>
    <property type="match status" value="1"/>
</dbReference>
<evidence type="ECO:0000259" key="8">
    <source>
        <dbReference type="PROSITE" id="PS52004"/>
    </source>
</evidence>
<dbReference type="Gene3D" id="3.40.47.10">
    <property type="match status" value="1"/>
</dbReference>
<evidence type="ECO:0000256" key="3">
    <source>
        <dbReference type="ARBA" id="ARBA00022679"/>
    </source>
</evidence>
<dbReference type="Pfam" id="PF00698">
    <property type="entry name" value="Acyl_transf_1"/>
    <property type="match status" value="1"/>
</dbReference>
<feature type="region of interest" description="N-terminal hotdog fold" evidence="5">
    <location>
        <begin position="1265"/>
        <end position="1396"/>
    </location>
</feature>
<feature type="region of interest" description="C-terminal hotdog fold" evidence="5">
    <location>
        <begin position="1420"/>
        <end position="1574"/>
    </location>
</feature>
<dbReference type="InterPro" id="IPR014030">
    <property type="entry name" value="Ketoacyl_synth_N"/>
</dbReference>
<reference evidence="10 11" key="1">
    <citation type="submission" date="2023-08" db="EMBL/GenBank/DDBJ databases">
        <title>Black Yeasts Isolated from many extreme environments.</title>
        <authorList>
            <person name="Coleine C."/>
            <person name="Stajich J.E."/>
            <person name="Selbmann L."/>
        </authorList>
    </citation>
    <scope>NUCLEOTIDE SEQUENCE [LARGE SCALE GENOMIC DNA]</scope>
    <source>
        <strain evidence="10 11">CCFEE 5935</strain>
    </source>
</reference>
<feature type="active site" description="Proton acceptor; for dehydratase activity" evidence="5">
    <location>
        <position position="1297"/>
    </location>
</feature>
<dbReference type="InterPro" id="IPR050091">
    <property type="entry name" value="PKS_NRPS_Biosynth_Enz"/>
</dbReference>
<dbReference type="InterPro" id="IPR016039">
    <property type="entry name" value="Thiolase-like"/>
</dbReference>
<keyword evidence="1" id="KW-0596">Phosphopantetheine</keyword>
<name>A0AAV9PI97_9PEZI</name>
<dbReference type="Gene3D" id="1.10.1200.10">
    <property type="entry name" value="ACP-like"/>
    <property type="match status" value="1"/>
</dbReference>
<dbReference type="InterPro" id="IPR030918">
    <property type="entry name" value="PT_fungal_PKS"/>
</dbReference>
<dbReference type="SUPFAM" id="SSF52151">
    <property type="entry name" value="FabD/lysophospholipase-like"/>
    <property type="match status" value="1"/>
</dbReference>
<dbReference type="InterPro" id="IPR018201">
    <property type="entry name" value="Ketoacyl_synth_AS"/>
</dbReference>
<dbReference type="Pfam" id="PF00975">
    <property type="entry name" value="Thioesterase"/>
    <property type="match status" value="1"/>
</dbReference>